<evidence type="ECO:0000313" key="2">
    <source>
        <dbReference type="WBParaSite" id="RSKR_0000637000.1"/>
    </source>
</evidence>
<evidence type="ECO:0000313" key="1">
    <source>
        <dbReference type="Proteomes" id="UP000095286"/>
    </source>
</evidence>
<proteinExistence type="predicted"/>
<protein>
    <submittedName>
        <fullName evidence="2">Kinase</fullName>
    </submittedName>
</protein>
<organism evidence="1 2">
    <name type="scientific">Rhabditophanes sp. KR3021</name>
    <dbReference type="NCBI Taxonomy" id="114890"/>
    <lineage>
        <taxon>Eukaryota</taxon>
        <taxon>Metazoa</taxon>
        <taxon>Ecdysozoa</taxon>
        <taxon>Nematoda</taxon>
        <taxon>Chromadorea</taxon>
        <taxon>Rhabditida</taxon>
        <taxon>Tylenchina</taxon>
        <taxon>Panagrolaimomorpha</taxon>
        <taxon>Strongyloidoidea</taxon>
        <taxon>Alloionematidae</taxon>
        <taxon>Rhabditophanes</taxon>
    </lineage>
</organism>
<sequence length="321" mass="36709">MISSFAQLREYAPFGGSISFSEKAASFGQLFKTGLLKVSVDTMAITALPLDCWLKERLKSWVQCSGHVGSLIPATNHTLWKKQPSANTIEAKAYRKIMEDPELTGLTPKFYKEIVHDNESFIEIQDLLADFPNCDHKAVMDIKIGQRTFLESEVTNSKKRADLYKKMSDIDPNEATPEEREEEAITKLRYMQFREKESSTATLGFRIEGAITPDGDLQKNFKKIKTKEQIGQTLSHFLGEKNNRVRKQVLERLKEMRKKVEKSDFFKRHEVVGSSLLIVHDGQRAGVWMIDFAKSNEMTDGRTLNHRSMRGGNQKILFKLN</sequence>
<reference evidence="2" key="1">
    <citation type="submission" date="2016-11" db="UniProtKB">
        <authorList>
            <consortium name="WormBaseParasite"/>
        </authorList>
    </citation>
    <scope>IDENTIFICATION</scope>
    <source>
        <strain evidence="2">KR3021</strain>
    </source>
</reference>
<dbReference type="WBParaSite" id="RSKR_0000637000.1">
    <property type="protein sequence ID" value="RSKR_0000637000.1"/>
    <property type="gene ID" value="RSKR_0000637000"/>
</dbReference>
<dbReference type="Proteomes" id="UP000095286">
    <property type="component" value="Unplaced"/>
</dbReference>
<accession>A0AC35U0T1</accession>
<name>A0AC35U0T1_9BILA</name>